<keyword evidence="4" id="KW-0862">Zinc</keyword>
<evidence type="ECO:0000313" key="6">
    <source>
        <dbReference type="EMBL" id="CAG8840439.1"/>
    </source>
</evidence>
<accession>A0ABN7WTF0</accession>
<evidence type="ECO:0000256" key="5">
    <source>
        <dbReference type="ARBA" id="ARBA00023242"/>
    </source>
</evidence>
<evidence type="ECO:0000256" key="3">
    <source>
        <dbReference type="ARBA" id="ARBA00022771"/>
    </source>
</evidence>
<dbReference type="InterPro" id="IPR012337">
    <property type="entry name" value="RNaseH-like_sf"/>
</dbReference>
<dbReference type="PANTHER" id="PTHR46481">
    <property type="entry name" value="ZINC FINGER BED DOMAIN-CONTAINING PROTEIN 4"/>
    <property type="match status" value="1"/>
</dbReference>
<comment type="caution">
    <text evidence="6">The sequence shown here is derived from an EMBL/GenBank/DDBJ whole genome shotgun (WGS) entry which is preliminary data.</text>
</comment>
<dbReference type="EMBL" id="CAJVQB010062873">
    <property type="protein sequence ID" value="CAG8840439.1"/>
    <property type="molecule type" value="Genomic_DNA"/>
</dbReference>
<proteinExistence type="predicted"/>
<name>A0ABN7WTF0_GIGMA</name>
<gene>
    <name evidence="6" type="ORF">GMARGA_LOCUS34913</name>
</gene>
<feature type="non-terminal residue" evidence="6">
    <location>
        <position position="1"/>
    </location>
</feature>
<keyword evidence="5" id="KW-0539">Nucleus</keyword>
<keyword evidence="2" id="KW-0479">Metal-binding</keyword>
<evidence type="ECO:0000256" key="1">
    <source>
        <dbReference type="ARBA" id="ARBA00004123"/>
    </source>
</evidence>
<keyword evidence="3" id="KW-0863">Zinc-finger</keyword>
<evidence type="ECO:0000256" key="2">
    <source>
        <dbReference type="ARBA" id="ARBA00022723"/>
    </source>
</evidence>
<protein>
    <submittedName>
        <fullName evidence="6">38927_t:CDS:1</fullName>
    </submittedName>
</protein>
<dbReference type="PANTHER" id="PTHR46481:SF10">
    <property type="entry name" value="ZINC FINGER BED DOMAIN-CONTAINING PROTEIN 39"/>
    <property type="match status" value="1"/>
</dbReference>
<dbReference type="InterPro" id="IPR052035">
    <property type="entry name" value="ZnF_BED_domain_contain"/>
</dbReference>
<dbReference type="Proteomes" id="UP000789901">
    <property type="component" value="Unassembled WGS sequence"/>
</dbReference>
<organism evidence="6 7">
    <name type="scientific">Gigaspora margarita</name>
    <dbReference type="NCBI Taxonomy" id="4874"/>
    <lineage>
        <taxon>Eukaryota</taxon>
        <taxon>Fungi</taxon>
        <taxon>Fungi incertae sedis</taxon>
        <taxon>Mucoromycota</taxon>
        <taxon>Glomeromycotina</taxon>
        <taxon>Glomeromycetes</taxon>
        <taxon>Diversisporales</taxon>
        <taxon>Gigasporaceae</taxon>
        <taxon>Gigaspora</taxon>
    </lineage>
</organism>
<reference evidence="6 7" key="1">
    <citation type="submission" date="2021-06" db="EMBL/GenBank/DDBJ databases">
        <authorList>
            <person name="Kallberg Y."/>
            <person name="Tangrot J."/>
            <person name="Rosling A."/>
        </authorList>
    </citation>
    <scope>NUCLEOTIDE SEQUENCE [LARGE SCALE GENOMIC DNA]</scope>
    <source>
        <strain evidence="6 7">120-4 pot B 10/14</strain>
    </source>
</reference>
<keyword evidence="7" id="KW-1185">Reference proteome</keyword>
<evidence type="ECO:0000256" key="4">
    <source>
        <dbReference type="ARBA" id="ARBA00022833"/>
    </source>
</evidence>
<comment type="subcellular location">
    <subcellularLocation>
        <location evidence="1">Nucleus</location>
    </subcellularLocation>
</comment>
<sequence length="193" mass="22062">EFKMYNLIFSVTEMGKYKTANNIVSTIEPILEEFIISGGKLVSIMTNNSSNVKAAITQLLTKISSLKPIVNIFCAAHTLQLSVNAELDYWQKKTETVDIIQDVETYWNSIYIALKRFVKLERPIKWLANDLENSTNTDHQCDGNNIQEKILFNDEFLEIRDLVELLCPFIKATEIFSSSNYATLCIIVPIIKE</sequence>
<evidence type="ECO:0000313" key="7">
    <source>
        <dbReference type="Proteomes" id="UP000789901"/>
    </source>
</evidence>
<dbReference type="SUPFAM" id="SSF53098">
    <property type="entry name" value="Ribonuclease H-like"/>
    <property type="match status" value="1"/>
</dbReference>